<comment type="caution">
    <text evidence="5">The sequence shown here is derived from an EMBL/GenBank/DDBJ whole genome shotgun (WGS) entry which is preliminary data.</text>
</comment>
<keyword evidence="6" id="KW-1185">Reference proteome</keyword>
<evidence type="ECO:0000313" key="5">
    <source>
        <dbReference type="EMBL" id="MET7013706.1"/>
    </source>
</evidence>
<dbReference type="PANTHER" id="PTHR33376:SF4">
    <property type="entry name" value="SIALIC ACID-BINDING PERIPLASMIC PROTEIN SIAP"/>
    <property type="match status" value="1"/>
</dbReference>
<proteinExistence type="inferred from homology"/>
<dbReference type="EMBL" id="JBEWZI010000004">
    <property type="protein sequence ID" value="MET7013706.1"/>
    <property type="molecule type" value="Genomic_DNA"/>
</dbReference>
<dbReference type="InterPro" id="IPR004682">
    <property type="entry name" value="TRAP_DctP"/>
</dbReference>
<accession>A0ABV2TIH1</accession>
<gene>
    <name evidence="5" type="ORF">ABXR19_05865</name>
</gene>
<keyword evidence="3" id="KW-0813">Transport</keyword>
<comment type="similarity">
    <text evidence="2">Belongs to the bacterial solute-binding protein 7 family.</text>
</comment>
<comment type="subcellular location">
    <subcellularLocation>
        <location evidence="1">Cell envelope</location>
    </subcellularLocation>
</comment>
<reference evidence="5 6" key="1">
    <citation type="submission" date="2024-07" db="EMBL/GenBank/DDBJ databases">
        <title>Uliginosibacterium flavum JJ3220;KACC:17644.</title>
        <authorList>
            <person name="Kim M.K."/>
        </authorList>
    </citation>
    <scope>NUCLEOTIDE SEQUENCE [LARGE SCALE GENOMIC DNA]</scope>
    <source>
        <strain evidence="5 6">KACC:17644</strain>
    </source>
</reference>
<dbReference type="NCBIfam" id="NF037995">
    <property type="entry name" value="TRAP_S1"/>
    <property type="match status" value="1"/>
</dbReference>
<dbReference type="NCBIfam" id="TIGR00787">
    <property type="entry name" value="dctP"/>
    <property type="match status" value="1"/>
</dbReference>
<evidence type="ECO:0000256" key="3">
    <source>
        <dbReference type="ARBA" id="ARBA00022448"/>
    </source>
</evidence>
<dbReference type="Gene3D" id="3.40.190.170">
    <property type="entry name" value="Bacterial extracellular solute-binding protein, family 7"/>
    <property type="match status" value="1"/>
</dbReference>
<dbReference type="InterPro" id="IPR018389">
    <property type="entry name" value="DctP_fam"/>
</dbReference>
<keyword evidence="4" id="KW-0732">Signal</keyword>
<evidence type="ECO:0000256" key="4">
    <source>
        <dbReference type="ARBA" id="ARBA00022729"/>
    </source>
</evidence>
<protein>
    <submittedName>
        <fullName evidence="5">TRAP transporter substrate-binding protein</fullName>
    </submittedName>
</protein>
<dbReference type="InterPro" id="IPR038404">
    <property type="entry name" value="TRAP_DctP_sf"/>
</dbReference>
<dbReference type="PANTHER" id="PTHR33376">
    <property type="match status" value="1"/>
</dbReference>
<dbReference type="CDD" id="cd13603">
    <property type="entry name" value="PBP2_TRAP_Siap_TeaA_like"/>
    <property type="match status" value="1"/>
</dbReference>
<evidence type="ECO:0000256" key="1">
    <source>
        <dbReference type="ARBA" id="ARBA00004196"/>
    </source>
</evidence>
<organism evidence="5 6">
    <name type="scientific">Uliginosibacterium flavum</name>
    <dbReference type="NCBI Taxonomy" id="1396831"/>
    <lineage>
        <taxon>Bacteria</taxon>
        <taxon>Pseudomonadati</taxon>
        <taxon>Pseudomonadota</taxon>
        <taxon>Betaproteobacteria</taxon>
        <taxon>Rhodocyclales</taxon>
        <taxon>Zoogloeaceae</taxon>
        <taxon>Uliginosibacterium</taxon>
    </lineage>
</organism>
<dbReference type="RefSeq" id="WP_354600167.1">
    <property type="nucleotide sequence ID" value="NZ_JBEWZI010000004.1"/>
</dbReference>
<sequence>MSSFKTLLLAHHTGDDPATRIAIKQFTERVARRSGGLLNITDIPGGTLGSIPAMLQMLTQGEVDMALVPFDRLGELLPKFSLTCMPFVFDDLAHADRVLNGPFADWAMPDLLQRGLHRLSSWEWGFRQISNNARPILHPDDLRGLRIRVPPIPQYQEAMLALGCVPVIVEFSQLASVMRQGLVDGQENPIAVIHAYKIYENQRYLSLIDYSYGGMLQLINRQHFEALSIEHQQILSEESTNAATTMREKIRSQQAAQLEALRGFGMQIDSPDHAPFQAAMASALTHLVTRFGETRARTFLEMVEHMRPATNEEQLP</sequence>
<evidence type="ECO:0000313" key="6">
    <source>
        <dbReference type="Proteomes" id="UP001549691"/>
    </source>
</evidence>
<dbReference type="Proteomes" id="UP001549691">
    <property type="component" value="Unassembled WGS sequence"/>
</dbReference>
<dbReference type="Pfam" id="PF03480">
    <property type="entry name" value="DctP"/>
    <property type="match status" value="1"/>
</dbReference>
<evidence type="ECO:0000256" key="2">
    <source>
        <dbReference type="ARBA" id="ARBA00009023"/>
    </source>
</evidence>
<name>A0ABV2TIH1_9RHOO</name>